<protein>
    <submittedName>
        <fullName evidence="2">Uncharacterized protein</fullName>
    </submittedName>
</protein>
<organism evidence="2 3">
    <name type="scientific">Pristionchus mayeri</name>
    <dbReference type="NCBI Taxonomy" id="1317129"/>
    <lineage>
        <taxon>Eukaryota</taxon>
        <taxon>Metazoa</taxon>
        <taxon>Ecdysozoa</taxon>
        <taxon>Nematoda</taxon>
        <taxon>Chromadorea</taxon>
        <taxon>Rhabditida</taxon>
        <taxon>Rhabditina</taxon>
        <taxon>Diplogasteromorpha</taxon>
        <taxon>Diplogasteroidea</taxon>
        <taxon>Neodiplogasteridae</taxon>
        <taxon>Pristionchus</taxon>
    </lineage>
</organism>
<reference evidence="3" key="1">
    <citation type="submission" date="2022-10" db="EMBL/GenBank/DDBJ databases">
        <title>Genome assembly of Pristionchus species.</title>
        <authorList>
            <person name="Yoshida K."/>
            <person name="Sommer R.J."/>
        </authorList>
    </citation>
    <scope>NUCLEOTIDE SEQUENCE [LARGE SCALE GENOMIC DNA]</scope>
    <source>
        <strain evidence="3">RS5460</strain>
    </source>
</reference>
<feature type="non-terminal residue" evidence="2">
    <location>
        <position position="1"/>
    </location>
</feature>
<evidence type="ECO:0000313" key="3">
    <source>
        <dbReference type="Proteomes" id="UP001328107"/>
    </source>
</evidence>
<feature type="non-terminal residue" evidence="2">
    <location>
        <position position="128"/>
    </location>
</feature>
<keyword evidence="3" id="KW-1185">Reference proteome</keyword>
<keyword evidence="1" id="KW-0732">Signal</keyword>
<dbReference type="AlphaFoldDB" id="A0AAN5I2W8"/>
<evidence type="ECO:0000313" key="2">
    <source>
        <dbReference type="EMBL" id="GMR49006.1"/>
    </source>
</evidence>
<name>A0AAN5I2W8_9BILA</name>
<gene>
    <name evidence="2" type="ORF">PMAYCL1PPCAC_19201</name>
</gene>
<feature type="chain" id="PRO_5042973148" evidence="1">
    <location>
        <begin position="22"/>
        <end position="128"/>
    </location>
</feature>
<sequence length="128" mass="14272">HVQKKNHCLRGMMTFVLRVVGDLFLGHLEKGVDERIGDHRSLVQVLIPTQLAHESKGGVECLTTQLIVALLEKDVHDEILQTTYVRLILGDQLGRSSRDELEGDLLLHVGGVILADELHEISPLLAHF</sequence>
<dbReference type="Proteomes" id="UP001328107">
    <property type="component" value="Unassembled WGS sequence"/>
</dbReference>
<accession>A0AAN5I2W8</accession>
<dbReference type="EMBL" id="BTRK01000004">
    <property type="protein sequence ID" value="GMR49006.1"/>
    <property type="molecule type" value="Genomic_DNA"/>
</dbReference>
<evidence type="ECO:0000256" key="1">
    <source>
        <dbReference type="SAM" id="SignalP"/>
    </source>
</evidence>
<proteinExistence type="predicted"/>
<comment type="caution">
    <text evidence="2">The sequence shown here is derived from an EMBL/GenBank/DDBJ whole genome shotgun (WGS) entry which is preliminary data.</text>
</comment>
<feature type="signal peptide" evidence="1">
    <location>
        <begin position="1"/>
        <end position="21"/>
    </location>
</feature>